<dbReference type="SUPFAM" id="SSF52540">
    <property type="entry name" value="P-loop containing nucleoside triphosphate hydrolases"/>
    <property type="match status" value="1"/>
</dbReference>
<dbReference type="CDD" id="cd19490">
    <property type="entry name" value="XRCC2"/>
    <property type="match status" value="1"/>
</dbReference>
<dbReference type="GO" id="GO:0000400">
    <property type="term" value="F:four-way junction DNA binding"/>
    <property type="evidence" value="ECO:0007669"/>
    <property type="project" value="TreeGrafter"/>
</dbReference>
<protein>
    <recommendedName>
        <fullName evidence="4">DNA recombination and repair protein Rad51-like C-terminal domain-containing protein</fullName>
    </recommendedName>
</protein>
<dbReference type="OrthoDB" id="420422at2759"/>
<dbReference type="GO" id="GO:0042148">
    <property type="term" value="P:DNA strand invasion"/>
    <property type="evidence" value="ECO:0007669"/>
    <property type="project" value="TreeGrafter"/>
</dbReference>
<sequence length="440" mass="48960">MSAEDLGRRLLGEVKTVGMDELMRDFKNLCDPTPESRFGIPPLDRLLHIFEVASLPPPQVQKEPQSDDWSSSPPRGLPEAKNVARKVLKSKGPIVEITSTTQGTGKTHLLYLVVSLAILPSTYAGFNLKGKGGATVVFDSDGRFEVEKLVQVMRQHIKLCYEESLSAWEEALQAATAEYCETHDREEDAALLPEPVQHRPKAIPEDEVETLIKSCLRHVHIFRPQSLTSLVSTLMSLQAYLFDRELHSSAHRPLHSIILDSASAFYWQTKAEEDNARLGITFDPAIGSDSSTDNSVSILEASQLKALHQKVVTLLRSLQSTFSCTILYTSWSTQVPDSNNPRNLQLRPYLAPPFFHFPILRLALSRASVPPFAPTMSVLEALHERGERQEVVEEGLFVASVDQYAVDGWDKGTKDALREGAGEFEFVIQGKGVWIKEDGT</sequence>
<evidence type="ECO:0000256" key="1">
    <source>
        <dbReference type="SAM" id="MobiDB-lite"/>
    </source>
</evidence>
<dbReference type="InterPro" id="IPR027417">
    <property type="entry name" value="P-loop_NTPase"/>
</dbReference>
<reference evidence="2" key="1">
    <citation type="journal article" date="2020" name="Stud. Mycol.">
        <title>101 Dothideomycetes genomes: a test case for predicting lifestyles and emergence of pathogens.</title>
        <authorList>
            <person name="Haridas S."/>
            <person name="Albert R."/>
            <person name="Binder M."/>
            <person name="Bloem J."/>
            <person name="Labutti K."/>
            <person name="Salamov A."/>
            <person name="Andreopoulos B."/>
            <person name="Baker S."/>
            <person name="Barry K."/>
            <person name="Bills G."/>
            <person name="Bluhm B."/>
            <person name="Cannon C."/>
            <person name="Castanera R."/>
            <person name="Culley D."/>
            <person name="Daum C."/>
            <person name="Ezra D."/>
            <person name="Gonzalez J."/>
            <person name="Henrissat B."/>
            <person name="Kuo A."/>
            <person name="Liang C."/>
            <person name="Lipzen A."/>
            <person name="Lutzoni F."/>
            <person name="Magnuson J."/>
            <person name="Mondo S."/>
            <person name="Nolan M."/>
            <person name="Ohm R."/>
            <person name="Pangilinan J."/>
            <person name="Park H.-J."/>
            <person name="Ramirez L."/>
            <person name="Alfaro M."/>
            <person name="Sun H."/>
            <person name="Tritt A."/>
            <person name="Yoshinaga Y."/>
            <person name="Zwiers L.-H."/>
            <person name="Turgeon B."/>
            <person name="Goodwin S."/>
            <person name="Spatafora J."/>
            <person name="Crous P."/>
            <person name="Grigoriev I."/>
        </authorList>
    </citation>
    <scope>NUCLEOTIDE SEQUENCE</scope>
    <source>
        <strain evidence="2">CBS 113979</strain>
    </source>
</reference>
<dbReference type="GO" id="GO:0005657">
    <property type="term" value="C:replication fork"/>
    <property type="evidence" value="ECO:0007669"/>
    <property type="project" value="InterPro"/>
</dbReference>
<dbReference type="PANTHER" id="PTHR46644">
    <property type="entry name" value="DNA REPAIR PROTEIN XRCC2"/>
    <property type="match status" value="1"/>
</dbReference>
<dbReference type="GO" id="GO:0005815">
    <property type="term" value="C:microtubule organizing center"/>
    <property type="evidence" value="ECO:0007669"/>
    <property type="project" value="TreeGrafter"/>
</dbReference>
<dbReference type="GO" id="GO:0033063">
    <property type="term" value="C:Rad51B-Rad51C-Rad51D-XRCC2 complex"/>
    <property type="evidence" value="ECO:0007669"/>
    <property type="project" value="InterPro"/>
</dbReference>
<feature type="region of interest" description="Disordered" evidence="1">
    <location>
        <begin position="58"/>
        <end position="78"/>
    </location>
</feature>
<keyword evidence="3" id="KW-1185">Reference proteome</keyword>
<name>A0A6G1HA23_9PEZI</name>
<gene>
    <name evidence="2" type="ORF">K402DRAFT_461120</name>
</gene>
<evidence type="ECO:0000313" key="2">
    <source>
        <dbReference type="EMBL" id="KAF1989798.1"/>
    </source>
</evidence>
<dbReference type="GO" id="GO:0000724">
    <property type="term" value="P:double-strand break repair via homologous recombination"/>
    <property type="evidence" value="ECO:0007669"/>
    <property type="project" value="InterPro"/>
</dbReference>
<evidence type="ECO:0008006" key="4">
    <source>
        <dbReference type="Google" id="ProtNLM"/>
    </source>
</evidence>
<dbReference type="AlphaFoldDB" id="A0A6G1HA23"/>
<evidence type="ECO:0000313" key="3">
    <source>
        <dbReference type="Proteomes" id="UP000800041"/>
    </source>
</evidence>
<dbReference type="Gene3D" id="3.40.50.300">
    <property type="entry name" value="P-loop containing nucleotide triphosphate hydrolases"/>
    <property type="match status" value="1"/>
</dbReference>
<dbReference type="InterPro" id="IPR030547">
    <property type="entry name" value="XRCC2"/>
</dbReference>
<proteinExistence type="predicted"/>
<accession>A0A6G1HA23</accession>
<dbReference type="EMBL" id="ML977144">
    <property type="protein sequence ID" value="KAF1989798.1"/>
    <property type="molecule type" value="Genomic_DNA"/>
</dbReference>
<organism evidence="2 3">
    <name type="scientific">Aulographum hederae CBS 113979</name>
    <dbReference type="NCBI Taxonomy" id="1176131"/>
    <lineage>
        <taxon>Eukaryota</taxon>
        <taxon>Fungi</taxon>
        <taxon>Dikarya</taxon>
        <taxon>Ascomycota</taxon>
        <taxon>Pezizomycotina</taxon>
        <taxon>Dothideomycetes</taxon>
        <taxon>Pleosporomycetidae</taxon>
        <taxon>Aulographales</taxon>
        <taxon>Aulographaceae</taxon>
    </lineage>
</organism>
<dbReference type="PANTHER" id="PTHR46644:SF2">
    <property type="entry name" value="DNA REPAIR PROTEIN XRCC2"/>
    <property type="match status" value="1"/>
</dbReference>
<dbReference type="Proteomes" id="UP000800041">
    <property type="component" value="Unassembled WGS sequence"/>
</dbReference>